<dbReference type="KEGG" id="cput:CONPUDRAFT_151209"/>
<protein>
    <submittedName>
        <fullName evidence="6">Uncharacterized protein</fullName>
    </submittedName>
</protein>
<dbReference type="OMA" id="ESALVFM"/>
<dbReference type="Proteomes" id="UP000053558">
    <property type="component" value="Unassembled WGS sequence"/>
</dbReference>
<dbReference type="PANTHER" id="PTHR21399:SF0">
    <property type="entry name" value="METHYLOSOME SUBUNIT PICLN"/>
    <property type="match status" value="1"/>
</dbReference>
<dbReference type="GO" id="GO:0000387">
    <property type="term" value="P:spliceosomal snRNP assembly"/>
    <property type="evidence" value="ECO:0007669"/>
    <property type="project" value="TreeGrafter"/>
</dbReference>
<dbReference type="InterPro" id="IPR039924">
    <property type="entry name" value="ICln/Lot5/Saf5"/>
</dbReference>
<comment type="subcellular location">
    <subcellularLocation>
        <location evidence="2">Cytoplasm</location>
    </subcellularLocation>
    <subcellularLocation>
        <location evidence="1">Nucleus</location>
    </subcellularLocation>
</comment>
<dbReference type="AlphaFoldDB" id="A0A5M3MZE2"/>
<dbReference type="EMBL" id="JH711575">
    <property type="protein sequence ID" value="EIW84174.1"/>
    <property type="molecule type" value="Genomic_DNA"/>
</dbReference>
<evidence type="ECO:0000313" key="6">
    <source>
        <dbReference type="EMBL" id="EIW84174.1"/>
    </source>
</evidence>
<evidence type="ECO:0000256" key="3">
    <source>
        <dbReference type="ARBA" id="ARBA00022490"/>
    </source>
</evidence>
<name>A0A5M3MZE2_CONPW</name>
<keyword evidence="3" id="KW-0963">Cytoplasm</keyword>
<dbReference type="GO" id="GO:0034715">
    <property type="term" value="C:pICln-Sm protein complex"/>
    <property type="evidence" value="ECO:0007669"/>
    <property type="project" value="TreeGrafter"/>
</dbReference>
<dbReference type="GO" id="GO:0005829">
    <property type="term" value="C:cytosol"/>
    <property type="evidence" value="ECO:0007669"/>
    <property type="project" value="TreeGrafter"/>
</dbReference>
<dbReference type="GeneID" id="19202830"/>
<gene>
    <name evidence="6" type="ORF">CONPUDRAFT_151209</name>
</gene>
<dbReference type="Gene3D" id="2.30.29.30">
    <property type="entry name" value="Pleckstrin-homology domain (PH domain)/Phosphotyrosine-binding domain (PTB)"/>
    <property type="match status" value="1"/>
</dbReference>
<sequence length="222" mass="24085">MPSVTAISAPPTFVSPEEHQQLVASTPDSFSDIPAVLRHQQPDVAVTLDPPLEGFSPQDAANGVLTLAFVSSTGKGFEIQYPSITLHAISRAESGPSIYCQLDETDENQHPPANDDEGFSAMRELNIIPQDPNSLGDIFEAMSLCASLHPDPNMSDEDEDDAFISSDGNFETFTGGEGEELIFFYPKAALQHLESIIYNPFERTDGVNGHADEPESHDPHSE</sequence>
<accession>A0A5M3MZE2</accession>
<dbReference type="RefSeq" id="XP_007765947.1">
    <property type="nucleotide sequence ID" value="XM_007767757.1"/>
</dbReference>
<dbReference type="GO" id="GO:0045292">
    <property type="term" value="P:mRNA cis splicing, via spliceosome"/>
    <property type="evidence" value="ECO:0007669"/>
    <property type="project" value="TreeGrafter"/>
</dbReference>
<dbReference type="OrthoDB" id="19714at2759"/>
<organism evidence="6 7">
    <name type="scientific">Coniophora puteana (strain RWD-64-598)</name>
    <name type="common">Brown rot fungus</name>
    <dbReference type="NCBI Taxonomy" id="741705"/>
    <lineage>
        <taxon>Eukaryota</taxon>
        <taxon>Fungi</taxon>
        <taxon>Dikarya</taxon>
        <taxon>Basidiomycota</taxon>
        <taxon>Agaricomycotina</taxon>
        <taxon>Agaricomycetes</taxon>
        <taxon>Agaricomycetidae</taxon>
        <taxon>Boletales</taxon>
        <taxon>Coniophorineae</taxon>
        <taxon>Coniophoraceae</taxon>
        <taxon>Coniophora</taxon>
    </lineage>
</organism>
<proteinExistence type="predicted"/>
<feature type="region of interest" description="Disordered" evidence="5">
    <location>
        <begin position="202"/>
        <end position="222"/>
    </location>
</feature>
<keyword evidence="7" id="KW-1185">Reference proteome</keyword>
<evidence type="ECO:0000256" key="5">
    <source>
        <dbReference type="SAM" id="MobiDB-lite"/>
    </source>
</evidence>
<comment type="caution">
    <text evidence="6">The sequence shown here is derived from an EMBL/GenBank/DDBJ whole genome shotgun (WGS) entry which is preliminary data.</text>
</comment>
<dbReference type="InterPro" id="IPR011993">
    <property type="entry name" value="PH-like_dom_sf"/>
</dbReference>
<dbReference type="PANTHER" id="PTHR21399">
    <property type="entry name" value="CHLORIDE CONDUCTANCE REGULATORY PROTEIN ICLN"/>
    <property type="match status" value="1"/>
</dbReference>
<evidence type="ECO:0000256" key="1">
    <source>
        <dbReference type="ARBA" id="ARBA00004123"/>
    </source>
</evidence>
<keyword evidence="4" id="KW-0539">Nucleus</keyword>
<dbReference type="GO" id="GO:0005681">
    <property type="term" value="C:spliceosomal complex"/>
    <property type="evidence" value="ECO:0007669"/>
    <property type="project" value="TreeGrafter"/>
</dbReference>
<evidence type="ECO:0000256" key="4">
    <source>
        <dbReference type="ARBA" id="ARBA00023242"/>
    </source>
</evidence>
<dbReference type="Pfam" id="PF03517">
    <property type="entry name" value="Voldacs"/>
    <property type="match status" value="1"/>
</dbReference>
<evidence type="ECO:0000256" key="2">
    <source>
        <dbReference type="ARBA" id="ARBA00004496"/>
    </source>
</evidence>
<evidence type="ECO:0000313" key="7">
    <source>
        <dbReference type="Proteomes" id="UP000053558"/>
    </source>
</evidence>
<reference evidence="7" key="1">
    <citation type="journal article" date="2012" name="Science">
        <title>The Paleozoic origin of enzymatic lignin decomposition reconstructed from 31 fungal genomes.</title>
        <authorList>
            <person name="Floudas D."/>
            <person name="Binder M."/>
            <person name="Riley R."/>
            <person name="Barry K."/>
            <person name="Blanchette R.A."/>
            <person name="Henrissat B."/>
            <person name="Martinez A.T."/>
            <person name="Otillar R."/>
            <person name="Spatafora J.W."/>
            <person name="Yadav J.S."/>
            <person name="Aerts A."/>
            <person name="Benoit I."/>
            <person name="Boyd A."/>
            <person name="Carlson A."/>
            <person name="Copeland A."/>
            <person name="Coutinho P.M."/>
            <person name="de Vries R.P."/>
            <person name="Ferreira P."/>
            <person name="Findley K."/>
            <person name="Foster B."/>
            <person name="Gaskell J."/>
            <person name="Glotzer D."/>
            <person name="Gorecki P."/>
            <person name="Heitman J."/>
            <person name="Hesse C."/>
            <person name="Hori C."/>
            <person name="Igarashi K."/>
            <person name="Jurgens J.A."/>
            <person name="Kallen N."/>
            <person name="Kersten P."/>
            <person name="Kohler A."/>
            <person name="Kuees U."/>
            <person name="Kumar T.K.A."/>
            <person name="Kuo A."/>
            <person name="LaButti K."/>
            <person name="Larrondo L.F."/>
            <person name="Lindquist E."/>
            <person name="Ling A."/>
            <person name="Lombard V."/>
            <person name="Lucas S."/>
            <person name="Lundell T."/>
            <person name="Martin R."/>
            <person name="McLaughlin D.J."/>
            <person name="Morgenstern I."/>
            <person name="Morin E."/>
            <person name="Murat C."/>
            <person name="Nagy L.G."/>
            <person name="Nolan M."/>
            <person name="Ohm R.A."/>
            <person name="Patyshakuliyeva A."/>
            <person name="Rokas A."/>
            <person name="Ruiz-Duenas F.J."/>
            <person name="Sabat G."/>
            <person name="Salamov A."/>
            <person name="Samejima M."/>
            <person name="Schmutz J."/>
            <person name="Slot J.C."/>
            <person name="St John F."/>
            <person name="Stenlid J."/>
            <person name="Sun H."/>
            <person name="Sun S."/>
            <person name="Syed K."/>
            <person name="Tsang A."/>
            <person name="Wiebenga A."/>
            <person name="Young D."/>
            <person name="Pisabarro A."/>
            <person name="Eastwood D.C."/>
            <person name="Martin F."/>
            <person name="Cullen D."/>
            <person name="Grigoriev I.V."/>
            <person name="Hibbett D.S."/>
        </authorList>
    </citation>
    <scope>NUCLEOTIDE SEQUENCE [LARGE SCALE GENOMIC DNA]</scope>
    <source>
        <strain evidence="7">RWD-64-598 SS2</strain>
    </source>
</reference>